<reference evidence="3" key="1">
    <citation type="submission" date="2019-07" db="EMBL/GenBank/DDBJ databases">
        <authorList>
            <person name="De-Chao Zhang Q."/>
        </authorList>
    </citation>
    <scope>NUCLEOTIDE SEQUENCE</scope>
    <source>
        <strain evidence="3">TP-CH-4</strain>
    </source>
</reference>
<evidence type="ECO:0000313" key="4">
    <source>
        <dbReference type="Proteomes" id="UP000707206"/>
    </source>
</evidence>
<dbReference type="PRINTS" id="PR01438">
    <property type="entry name" value="UNVRSLSTRESS"/>
</dbReference>
<accession>A0A967EAS7</accession>
<reference evidence="3" key="2">
    <citation type="submission" date="2020-03" db="EMBL/GenBank/DDBJ databases">
        <title>Flavobacteriaceae bacterium strain TP-CH-4, a member of the family Flavobacteriaceae isolated from a deep-sea seamount.</title>
        <authorList>
            <person name="Zhang D.-C."/>
        </authorList>
    </citation>
    <scope>NUCLEOTIDE SEQUENCE</scope>
    <source>
        <strain evidence="3">TP-CH-4</strain>
    </source>
</reference>
<evidence type="ECO:0000313" key="3">
    <source>
        <dbReference type="EMBL" id="NHF59716.1"/>
    </source>
</evidence>
<evidence type="ECO:0000259" key="2">
    <source>
        <dbReference type="Pfam" id="PF00582"/>
    </source>
</evidence>
<dbReference type="CDD" id="cd00293">
    <property type="entry name" value="USP-like"/>
    <property type="match status" value="1"/>
</dbReference>
<comment type="similarity">
    <text evidence="1">Belongs to the universal stress protein A family.</text>
</comment>
<sequence length="278" mass="31974">MKQVLIPTDFSKNAWNALMYSVRLFEDVPCNFFILHVAQLRDSPVESMSFSIPIAKARVHPKEKMNELMKDTALLATNDHHYFSSSLQYGNFIDAIRKEVVEKKIDLVVMGTKGKKALQRPIIGSNTADVITKVRCNVLAVPEKASFTPPLEMAFPTDFNIFYNYRILETLSEWLRTHKSHLRVMHVLRSNGGLTSLQEENKAYLKDYLEETFPEYYSFHTTGKKKITKAIQLFVEAKKIDMVIMVAKNLNFIQQLLFDSTVEKVSFSTTVPFLVLHE</sequence>
<dbReference type="InterPro" id="IPR006015">
    <property type="entry name" value="Universal_stress_UspA"/>
</dbReference>
<dbReference type="PANTHER" id="PTHR46268:SF6">
    <property type="entry name" value="UNIVERSAL STRESS PROTEIN UP12"/>
    <property type="match status" value="1"/>
</dbReference>
<dbReference type="RefSeq" id="WP_152574206.1">
    <property type="nucleotide sequence ID" value="NZ_VIKU02000002.1"/>
</dbReference>
<protein>
    <submittedName>
        <fullName evidence="3">Universal stress protein</fullName>
    </submittedName>
</protein>
<organism evidence="3 4">
    <name type="scientific">Pelagihabitans pacificus</name>
    <dbReference type="NCBI Taxonomy" id="2696054"/>
    <lineage>
        <taxon>Bacteria</taxon>
        <taxon>Pseudomonadati</taxon>
        <taxon>Bacteroidota</taxon>
        <taxon>Flavobacteriia</taxon>
        <taxon>Flavobacteriales</taxon>
        <taxon>Flavobacteriaceae</taxon>
        <taxon>Pelagihabitans</taxon>
    </lineage>
</organism>
<keyword evidence="4" id="KW-1185">Reference proteome</keyword>
<comment type="caution">
    <text evidence="3">The sequence shown here is derived from an EMBL/GenBank/DDBJ whole genome shotgun (WGS) entry which is preliminary data.</text>
</comment>
<dbReference type="InterPro" id="IPR006016">
    <property type="entry name" value="UspA"/>
</dbReference>
<proteinExistence type="inferred from homology"/>
<dbReference type="PANTHER" id="PTHR46268">
    <property type="entry name" value="STRESS RESPONSE PROTEIN NHAX"/>
    <property type="match status" value="1"/>
</dbReference>
<evidence type="ECO:0000256" key="1">
    <source>
        <dbReference type="ARBA" id="ARBA00008791"/>
    </source>
</evidence>
<dbReference type="Gene3D" id="3.40.50.12370">
    <property type="match status" value="1"/>
</dbReference>
<name>A0A967EAS7_9FLAO</name>
<dbReference type="AlphaFoldDB" id="A0A967EAS7"/>
<feature type="domain" description="UspA" evidence="2">
    <location>
        <begin position="1"/>
        <end position="142"/>
    </location>
</feature>
<dbReference type="Proteomes" id="UP000707206">
    <property type="component" value="Unassembled WGS sequence"/>
</dbReference>
<dbReference type="SUPFAM" id="SSF52402">
    <property type="entry name" value="Adenine nucleotide alpha hydrolases-like"/>
    <property type="match status" value="2"/>
</dbReference>
<gene>
    <name evidence="3" type="ORF">FK220_010210</name>
</gene>
<dbReference type="EMBL" id="VIKU02000002">
    <property type="protein sequence ID" value="NHF59716.1"/>
    <property type="molecule type" value="Genomic_DNA"/>
</dbReference>
<dbReference type="Pfam" id="PF00582">
    <property type="entry name" value="Usp"/>
    <property type="match status" value="1"/>
</dbReference>